<proteinExistence type="predicted"/>
<organism evidence="4 5">
    <name type="scientific">Cellulomonas xiejunii</name>
    <dbReference type="NCBI Taxonomy" id="2968083"/>
    <lineage>
        <taxon>Bacteria</taxon>
        <taxon>Bacillati</taxon>
        <taxon>Actinomycetota</taxon>
        <taxon>Actinomycetes</taxon>
        <taxon>Micrococcales</taxon>
        <taxon>Cellulomonadaceae</taxon>
        <taxon>Cellulomonas</taxon>
    </lineage>
</organism>
<feature type="transmembrane region" description="Helical" evidence="2">
    <location>
        <begin position="37"/>
        <end position="56"/>
    </location>
</feature>
<feature type="domain" description="YdbS-like PH" evidence="3">
    <location>
        <begin position="87"/>
        <end position="149"/>
    </location>
</feature>
<evidence type="ECO:0000256" key="1">
    <source>
        <dbReference type="SAM" id="MobiDB-lite"/>
    </source>
</evidence>
<evidence type="ECO:0000313" key="4">
    <source>
        <dbReference type="EMBL" id="UUI72705.1"/>
    </source>
</evidence>
<feature type="compositionally biased region" description="Acidic residues" evidence="1">
    <location>
        <begin position="280"/>
        <end position="289"/>
    </location>
</feature>
<gene>
    <name evidence="4" type="ORF">NP048_04415</name>
</gene>
<keyword evidence="2" id="KW-1133">Transmembrane helix</keyword>
<evidence type="ECO:0000259" key="3">
    <source>
        <dbReference type="Pfam" id="PF03703"/>
    </source>
</evidence>
<evidence type="ECO:0000256" key="2">
    <source>
        <dbReference type="SAM" id="Phobius"/>
    </source>
</evidence>
<evidence type="ECO:0000313" key="5">
    <source>
        <dbReference type="Proteomes" id="UP001316384"/>
    </source>
</evidence>
<feature type="region of interest" description="Disordered" evidence="1">
    <location>
        <begin position="352"/>
        <end position="380"/>
    </location>
</feature>
<dbReference type="RefSeq" id="WP_227578284.1">
    <property type="nucleotide sequence ID" value="NZ_CP101987.1"/>
</dbReference>
<feature type="compositionally biased region" description="Pro residues" evidence="1">
    <location>
        <begin position="198"/>
        <end position="208"/>
    </location>
</feature>
<dbReference type="Pfam" id="PF03703">
    <property type="entry name" value="bPH_2"/>
    <property type="match status" value="1"/>
</dbReference>
<dbReference type="Proteomes" id="UP001316384">
    <property type="component" value="Chromosome"/>
</dbReference>
<keyword evidence="2" id="KW-0472">Membrane</keyword>
<feature type="transmembrane region" description="Helical" evidence="2">
    <location>
        <begin position="68"/>
        <end position="87"/>
    </location>
</feature>
<dbReference type="InterPro" id="IPR005182">
    <property type="entry name" value="YdbS-like_PH"/>
</dbReference>
<sequence>MTTDHATRIVMSHRLLRRYVLPGERVVLATRRHWAKLLEPALVAAGVFAVCGWLTYLLQPAVGDGALVVWWLWLAALARFGWYLLLWRVEWFVATDKRMLLLTGLVTHQVGMMPLMKVTDMRYSRSVLGQMLGYGQFLLESAGQDQALRQIGWVARPDATYRDLCALIFTPATQPPSDGEDDGGPSREPRRGRTRSPAAPPPSVPPSRAPSRAGGAVALADAPEAQAGTVDPPADEPQVVAGSAGVLPERWAEPVVVWPTRERPYEPDDTQPLRIRTPDETDDPDAAPDEDVRAERRLPPTLAEAAEDGTSVEAEAIAGEEALRLDEEEAHERSWDVSEGTARFVDLGRRRWREDADEPEPPAEQGLQRGIEDEDEGRPT</sequence>
<keyword evidence="5" id="KW-1185">Reference proteome</keyword>
<keyword evidence="2" id="KW-0812">Transmembrane</keyword>
<reference evidence="4 5" key="1">
    <citation type="submission" date="2022-07" db="EMBL/GenBank/DDBJ databases">
        <title>Novel species in genus cellulomonas.</title>
        <authorList>
            <person name="Ye L."/>
        </authorList>
    </citation>
    <scope>NUCLEOTIDE SEQUENCE [LARGE SCALE GENOMIC DNA]</scope>
    <source>
        <strain evidence="5">zg-B89</strain>
    </source>
</reference>
<accession>A0ABY5KSE7</accession>
<protein>
    <submittedName>
        <fullName evidence="4">PH domain-containing protein</fullName>
    </submittedName>
</protein>
<dbReference type="EMBL" id="CP101987">
    <property type="protein sequence ID" value="UUI72705.1"/>
    <property type="molecule type" value="Genomic_DNA"/>
</dbReference>
<name>A0ABY5KSE7_9CELL</name>
<feature type="region of interest" description="Disordered" evidence="1">
    <location>
        <begin position="171"/>
        <end position="340"/>
    </location>
</feature>
<feature type="compositionally biased region" description="Basic and acidic residues" evidence="1">
    <location>
        <begin position="321"/>
        <end position="336"/>
    </location>
</feature>